<dbReference type="EMBL" id="UOEZ01000061">
    <property type="protein sequence ID" value="VAW37858.1"/>
    <property type="molecule type" value="Genomic_DNA"/>
</dbReference>
<dbReference type="Gene3D" id="3.30.160.150">
    <property type="entry name" value="Lipoprotein like domain"/>
    <property type="match status" value="1"/>
</dbReference>
<reference evidence="1" key="1">
    <citation type="submission" date="2018-06" db="EMBL/GenBank/DDBJ databases">
        <authorList>
            <person name="Zhirakovskaya E."/>
        </authorList>
    </citation>
    <scope>NUCLEOTIDE SEQUENCE</scope>
</reference>
<protein>
    <submittedName>
        <fullName evidence="1">Uncharacterized protein</fullName>
    </submittedName>
</protein>
<dbReference type="Pfam" id="PF04390">
    <property type="entry name" value="LptE"/>
    <property type="match status" value="1"/>
</dbReference>
<organism evidence="1">
    <name type="scientific">hydrothermal vent metagenome</name>
    <dbReference type="NCBI Taxonomy" id="652676"/>
    <lineage>
        <taxon>unclassified sequences</taxon>
        <taxon>metagenomes</taxon>
        <taxon>ecological metagenomes</taxon>
    </lineage>
</organism>
<sequence>MTTIKKYHAAKLVVALLTLFAAGGCGYHVAGKGGDSFFAGIRSMAIPVFTNQTRRADIESTMTNDIVNEFINLVNMSEVKDADVVLEGVILDYSLRTVSYTGRDVANEYRLTVVLSLRLVRKGAEGQKDEVLWENTRLTNYEDFTVSSSNIAATRDAEQVAYNKLAKDMARLVREYMIEGF</sequence>
<dbReference type="InterPro" id="IPR007485">
    <property type="entry name" value="LPS_assembly_LptE"/>
</dbReference>
<accession>A0A3B0V2X5</accession>
<dbReference type="PROSITE" id="PS51257">
    <property type="entry name" value="PROKAR_LIPOPROTEIN"/>
    <property type="match status" value="1"/>
</dbReference>
<proteinExistence type="predicted"/>
<gene>
    <name evidence="1" type="ORF">MNBD_DELTA02-749</name>
</gene>
<dbReference type="AlphaFoldDB" id="A0A3B0V2X5"/>
<dbReference type="GO" id="GO:0043165">
    <property type="term" value="P:Gram-negative-bacterium-type cell outer membrane assembly"/>
    <property type="evidence" value="ECO:0007669"/>
    <property type="project" value="InterPro"/>
</dbReference>
<dbReference type="GO" id="GO:0019867">
    <property type="term" value="C:outer membrane"/>
    <property type="evidence" value="ECO:0007669"/>
    <property type="project" value="InterPro"/>
</dbReference>
<evidence type="ECO:0000313" key="1">
    <source>
        <dbReference type="EMBL" id="VAW37858.1"/>
    </source>
</evidence>
<name>A0A3B0V2X5_9ZZZZ</name>